<dbReference type="AlphaFoldDB" id="A0A4R4V788"/>
<dbReference type="GO" id="GO:0000166">
    <property type="term" value="F:nucleotide binding"/>
    <property type="evidence" value="ECO:0007669"/>
    <property type="project" value="InterPro"/>
</dbReference>
<keyword evidence="2 3" id="KW-0520">NAD</keyword>
<dbReference type="SUPFAM" id="SSF55347">
    <property type="entry name" value="Glyceraldehyde-3-phosphate dehydrogenase-like, C-terminal domain"/>
    <property type="match status" value="1"/>
</dbReference>
<dbReference type="Pfam" id="PF22725">
    <property type="entry name" value="GFO_IDH_MocA_C3"/>
    <property type="match status" value="1"/>
</dbReference>
<dbReference type="Gene3D" id="3.30.360.10">
    <property type="entry name" value="Dihydrodipicolinate Reductase, domain 2"/>
    <property type="match status" value="1"/>
</dbReference>
<comment type="function">
    <text evidence="3">Involved in the oxidation of myo-inositol (MI) to 2-keto-myo-inositol (2KMI or 2-inosose).</text>
</comment>
<evidence type="ECO:0000256" key="3">
    <source>
        <dbReference type="HAMAP-Rule" id="MF_01671"/>
    </source>
</evidence>
<feature type="domain" description="Gfo/Idh/MocA-like oxidoreductase N-terminal" evidence="4">
    <location>
        <begin position="6"/>
        <end position="126"/>
    </location>
</feature>
<feature type="domain" description="GFO/IDH/MocA-like oxidoreductase" evidence="5">
    <location>
        <begin position="134"/>
        <end position="249"/>
    </location>
</feature>
<evidence type="ECO:0000313" key="7">
    <source>
        <dbReference type="Proteomes" id="UP000295674"/>
    </source>
</evidence>
<dbReference type="Proteomes" id="UP000295674">
    <property type="component" value="Unassembled WGS sequence"/>
</dbReference>
<sequence length="341" mass="36556">MQEQQLRVGLIGAGKMGADHALRLRERISGVRLAAVADPDLDRARQVAGSCGARAAADAFEVIDDSAVDALVIASPGAVHEPLLLAAVERGVPVLCEKPLTPDAKSSLRVVEAEEARGKHLLQVGFMRRFDAEYAELKRLLDAGDLGTPLMLHCVHRNAATPPGFTSEMMIYDSVVHEFDTARWLLDSEIAAVEVRAPRSSSEAPEGLLDPQLVTIETTSGALVDVEIFVNCGFGYQVRCEAVGERGTALIGAEGGPLVHGGGRWGGFISDDFRGRFGAAFDREFQRWADAARQGRTDPAAATAWDGYAAAAACEAGVRAQTDEARAEVELVERPDFYTRT</sequence>
<dbReference type="InterPro" id="IPR055170">
    <property type="entry name" value="GFO_IDH_MocA-like_dom"/>
</dbReference>
<reference evidence="6 7" key="1">
    <citation type="submission" date="2019-03" db="EMBL/GenBank/DDBJ databases">
        <title>Draft genome sequences of novel Actinobacteria.</title>
        <authorList>
            <person name="Sahin N."/>
            <person name="Ay H."/>
            <person name="Saygin H."/>
        </authorList>
    </citation>
    <scope>NUCLEOTIDE SEQUENCE [LARGE SCALE GENOMIC DNA]</scope>
    <source>
        <strain evidence="6 7">16K309</strain>
    </source>
</reference>
<dbReference type="SUPFAM" id="SSF51735">
    <property type="entry name" value="NAD(P)-binding Rossmann-fold domains"/>
    <property type="match status" value="1"/>
</dbReference>
<dbReference type="InterPro" id="IPR023794">
    <property type="entry name" value="MI/DCI_dehydrogenase"/>
</dbReference>
<evidence type="ECO:0000313" key="6">
    <source>
        <dbReference type="EMBL" id="TDD00772.1"/>
    </source>
</evidence>
<evidence type="ECO:0000256" key="2">
    <source>
        <dbReference type="ARBA" id="ARBA00023027"/>
    </source>
</evidence>
<proteinExistence type="inferred from homology"/>
<dbReference type="RefSeq" id="WP_132678959.1">
    <property type="nucleotide sequence ID" value="NZ_SMKS01000072.1"/>
</dbReference>
<dbReference type="OrthoDB" id="9815825at2"/>
<keyword evidence="1 3" id="KW-0560">Oxidoreductase</keyword>
<dbReference type="GO" id="GO:0050112">
    <property type="term" value="F:inositol 2-dehydrogenase (NAD+) activity"/>
    <property type="evidence" value="ECO:0007669"/>
    <property type="project" value="UniProtKB-UniRule"/>
</dbReference>
<name>A0A4R4V788_9PSEU</name>
<dbReference type="PANTHER" id="PTHR43593:SF1">
    <property type="entry name" value="INOSITOL 2-DEHYDROGENASE"/>
    <property type="match status" value="1"/>
</dbReference>
<evidence type="ECO:0000259" key="4">
    <source>
        <dbReference type="Pfam" id="PF01408"/>
    </source>
</evidence>
<dbReference type="PANTHER" id="PTHR43593">
    <property type="match status" value="1"/>
</dbReference>
<accession>A0A4R4V788</accession>
<dbReference type="EMBL" id="SMKS01000072">
    <property type="protein sequence ID" value="TDD00772.1"/>
    <property type="molecule type" value="Genomic_DNA"/>
</dbReference>
<dbReference type="InterPro" id="IPR050424">
    <property type="entry name" value="Gfo-Idh-MocA_inositol_DH"/>
</dbReference>
<dbReference type="GO" id="GO:0019310">
    <property type="term" value="P:inositol catabolic process"/>
    <property type="evidence" value="ECO:0007669"/>
    <property type="project" value="UniProtKB-UniRule"/>
</dbReference>
<organism evidence="6 7">
    <name type="scientific">Saccharopolyspora terrae</name>
    <dbReference type="NCBI Taxonomy" id="2530384"/>
    <lineage>
        <taxon>Bacteria</taxon>
        <taxon>Bacillati</taxon>
        <taxon>Actinomycetota</taxon>
        <taxon>Actinomycetes</taxon>
        <taxon>Pseudonocardiales</taxon>
        <taxon>Pseudonocardiaceae</taxon>
        <taxon>Saccharopolyspora</taxon>
    </lineage>
</organism>
<dbReference type="HAMAP" id="MF_01671">
    <property type="entry name" value="IolG"/>
    <property type="match status" value="1"/>
</dbReference>
<dbReference type="InterPro" id="IPR036291">
    <property type="entry name" value="NAD(P)-bd_dom_sf"/>
</dbReference>
<comment type="catalytic activity">
    <reaction evidence="3">
        <text>myo-inositol + NAD(+) = scyllo-inosose + NADH + H(+)</text>
        <dbReference type="Rhea" id="RHEA:16949"/>
        <dbReference type="ChEBI" id="CHEBI:15378"/>
        <dbReference type="ChEBI" id="CHEBI:17268"/>
        <dbReference type="ChEBI" id="CHEBI:17811"/>
        <dbReference type="ChEBI" id="CHEBI:57540"/>
        <dbReference type="ChEBI" id="CHEBI:57945"/>
        <dbReference type="EC" id="1.1.1.18"/>
    </reaction>
</comment>
<comment type="similarity">
    <text evidence="3">Belongs to the Gfo/Idh/MocA family.</text>
</comment>
<protein>
    <recommendedName>
        <fullName evidence="3">Inositol 2-dehydrogenase</fullName>
        <ecNumber evidence="3">1.1.1.18</ecNumber>
    </recommendedName>
    <alternativeName>
        <fullName evidence="3">Myo-inositol 2-dehydrogenase</fullName>
        <shortName evidence="3">MI 2-dehydrogenase</shortName>
    </alternativeName>
</protein>
<evidence type="ECO:0000259" key="5">
    <source>
        <dbReference type="Pfam" id="PF22725"/>
    </source>
</evidence>
<dbReference type="InterPro" id="IPR000683">
    <property type="entry name" value="Gfo/Idh/MocA-like_OxRdtase_N"/>
</dbReference>
<dbReference type="Pfam" id="PF01408">
    <property type="entry name" value="GFO_IDH_MocA"/>
    <property type="match status" value="1"/>
</dbReference>
<gene>
    <name evidence="3" type="primary">iolG</name>
    <name evidence="6" type="ORF">E1181_26765</name>
</gene>
<dbReference type="Gene3D" id="3.40.50.720">
    <property type="entry name" value="NAD(P)-binding Rossmann-like Domain"/>
    <property type="match status" value="1"/>
</dbReference>
<comment type="caution">
    <text evidence="6">The sequence shown here is derived from an EMBL/GenBank/DDBJ whole genome shotgun (WGS) entry which is preliminary data.</text>
</comment>
<dbReference type="EC" id="1.1.1.18" evidence="3"/>
<evidence type="ECO:0000256" key="1">
    <source>
        <dbReference type="ARBA" id="ARBA00023002"/>
    </source>
</evidence>
<keyword evidence="7" id="KW-1185">Reference proteome</keyword>
<comment type="subunit">
    <text evidence="3">Homotetramer.</text>
</comment>